<dbReference type="GO" id="GO:0003677">
    <property type="term" value="F:DNA binding"/>
    <property type="evidence" value="ECO:0007669"/>
    <property type="project" value="UniProtKB-UniRule"/>
</dbReference>
<feature type="domain" description="HTH tetR-type" evidence="6">
    <location>
        <begin position="22"/>
        <end position="82"/>
    </location>
</feature>
<dbReference type="Pfam" id="PF02909">
    <property type="entry name" value="TetR_C_1"/>
    <property type="match status" value="1"/>
</dbReference>
<evidence type="ECO:0000256" key="1">
    <source>
        <dbReference type="ARBA" id="ARBA00023015"/>
    </source>
</evidence>
<gene>
    <name evidence="7" type="ORF">SAMN05216251_11038</name>
</gene>
<dbReference type="AlphaFoldDB" id="A0A1I2H3A0"/>
<organism evidence="7 8">
    <name type="scientific">Actinacidiphila alni</name>
    <dbReference type="NCBI Taxonomy" id="380248"/>
    <lineage>
        <taxon>Bacteria</taxon>
        <taxon>Bacillati</taxon>
        <taxon>Actinomycetota</taxon>
        <taxon>Actinomycetes</taxon>
        <taxon>Kitasatosporales</taxon>
        <taxon>Streptomycetaceae</taxon>
        <taxon>Actinacidiphila</taxon>
    </lineage>
</organism>
<dbReference type="Gene3D" id="1.10.10.60">
    <property type="entry name" value="Homeodomain-like"/>
    <property type="match status" value="1"/>
</dbReference>
<dbReference type="SUPFAM" id="SSF46689">
    <property type="entry name" value="Homeodomain-like"/>
    <property type="match status" value="1"/>
</dbReference>
<dbReference type="InterPro" id="IPR009057">
    <property type="entry name" value="Homeodomain-like_sf"/>
</dbReference>
<evidence type="ECO:0000256" key="3">
    <source>
        <dbReference type="ARBA" id="ARBA00023163"/>
    </source>
</evidence>
<keyword evidence="8" id="KW-1185">Reference proteome</keyword>
<evidence type="ECO:0000256" key="5">
    <source>
        <dbReference type="SAM" id="MobiDB-lite"/>
    </source>
</evidence>
<accession>A0A1I2H3A0</accession>
<dbReference type="Gene3D" id="1.10.357.10">
    <property type="entry name" value="Tetracycline Repressor, domain 2"/>
    <property type="match status" value="1"/>
</dbReference>
<dbReference type="OrthoDB" id="3519192at2"/>
<evidence type="ECO:0000313" key="7">
    <source>
        <dbReference type="EMBL" id="SFF23873.1"/>
    </source>
</evidence>
<keyword evidence="3" id="KW-0804">Transcription</keyword>
<dbReference type="InterPro" id="IPR001647">
    <property type="entry name" value="HTH_TetR"/>
</dbReference>
<protein>
    <submittedName>
        <fullName evidence="7">Transcriptional regulator, TetR family</fullName>
    </submittedName>
</protein>
<feature type="compositionally biased region" description="Low complexity" evidence="5">
    <location>
        <begin position="234"/>
        <end position="244"/>
    </location>
</feature>
<feature type="DNA-binding region" description="H-T-H motif" evidence="4">
    <location>
        <begin position="45"/>
        <end position="64"/>
    </location>
</feature>
<keyword evidence="1" id="KW-0805">Transcription regulation</keyword>
<sequence>MAKDVVAGAARQRRRRTRQGEVLSHELIVRTALRMLAEHGAQGLTARRLGLALGADPSALYRYFAGMDALVLAIADELTGRALAGWTSTGDWRQDLRTLGLRIHRAYLSHPQAAVLTASRVSGGPHVLTVDETVLSILHRAGFRDRDLARHYHVFIDSCLAFAALDAASLALPPAALAADERMWRTTYAALPSDTHPRIAETAPLLAARMTDSAYPDVLDTLIDRAAAELAAPATVPTGAGPVPMEKAPAGRRTRRGGLRPEPPGGPAHPEGGSA</sequence>
<reference evidence="7 8" key="1">
    <citation type="submission" date="2016-10" db="EMBL/GenBank/DDBJ databases">
        <authorList>
            <person name="de Groot N.N."/>
        </authorList>
    </citation>
    <scope>NUCLEOTIDE SEQUENCE [LARGE SCALE GENOMIC DNA]</scope>
    <source>
        <strain evidence="7 8">CGMCC 4.3510</strain>
    </source>
</reference>
<evidence type="ECO:0000259" key="6">
    <source>
        <dbReference type="PROSITE" id="PS50977"/>
    </source>
</evidence>
<name>A0A1I2H3A0_9ACTN</name>
<dbReference type="PROSITE" id="PS50977">
    <property type="entry name" value="HTH_TETR_2"/>
    <property type="match status" value="1"/>
</dbReference>
<dbReference type="GO" id="GO:0045892">
    <property type="term" value="P:negative regulation of DNA-templated transcription"/>
    <property type="evidence" value="ECO:0007669"/>
    <property type="project" value="InterPro"/>
</dbReference>
<dbReference type="InterPro" id="IPR004111">
    <property type="entry name" value="Repressor_TetR_C"/>
</dbReference>
<evidence type="ECO:0000256" key="2">
    <source>
        <dbReference type="ARBA" id="ARBA00023125"/>
    </source>
</evidence>
<evidence type="ECO:0000313" key="8">
    <source>
        <dbReference type="Proteomes" id="UP000199323"/>
    </source>
</evidence>
<keyword evidence="2 4" id="KW-0238">DNA-binding</keyword>
<proteinExistence type="predicted"/>
<dbReference type="SUPFAM" id="SSF48498">
    <property type="entry name" value="Tetracyclin repressor-like, C-terminal domain"/>
    <property type="match status" value="1"/>
</dbReference>
<feature type="region of interest" description="Disordered" evidence="5">
    <location>
        <begin position="234"/>
        <end position="275"/>
    </location>
</feature>
<dbReference type="EMBL" id="FONG01000010">
    <property type="protein sequence ID" value="SFF23873.1"/>
    <property type="molecule type" value="Genomic_DNA"/>
</dbReference>
<dbReference type="Pfam" id="PF00440">
    <property type="entry name" value="TetR_N"/>
    <property type="match status" value="1"/>
</dbReference>
<dbReference type="STRING" id="380248.SAMN05216251_11038"/>
<evidence type="ECO:0000256" key="4">
    <source>
        <dbReference type="PROSITE-ProRule" id="PRU00335"/>
    </source>
</evidence>
<dbReference type="InterPro" id="IPR036271">
    <property type="entry name" value="Tet_transcr_reg_TetR-rel_C_sf"/>
</dbReference>
<dbReference type="Proteomes" id="UP000199323">
    <property type="component" value="Unassembled WGS sequence"/>
</dbReference>